<feature type="transmembrane region" description="Helical" evidence="18">
    <location>
        <begin position="229"/>
        <end position="252"/>
    </location>
</feature>
<comment type="catalytic activity">
    <reaction evidence="17 18">
        <text>a ubiquinone + NADH + 5 H(+)(in) = a ubiquinol + NAD(+) + 4 H(+)(out)</text>
        <dbReference type="Rhea" id="RHEA:29091"/>
        <dbReference type="Rhea" id="RHEA-COMP:9565"/>
        <dbReference type="Rhea" id="RHEA-COMP:9566"/>
        <dbReference type="ChEBI" id="CHEBI:15378"/>
        <dbReference type="ChEBI" id="CHEBI:16389"/>
        <dbReference type="ChEBI" id="CHEBI:17976"/>
        <dbReference type="ChEBI" id="CHEBI:57540"/>
        <dbReference type="ChEBI" id="CHEBI:57945"/>
        <dbReference type="EC" id="7.1.1.2"/>
    </reaction>
</comment>
<dbReference type="PANTHER" id="PTHR46552">
    <property type="entry name" value="NADH-UBIQUINONE OXIDOREDUCTASE CHAIN 2"/>
    <property type="match status" value="1"/>
</dbReference>
<evidence type="ECO:0000256" key="7">
    <source>
        <dbReference type="ARBA" id="ARBA00022660"/>
    </source>
</evidence>
<protein>
    <recommendedName>
        <fullName evidence="5 18">NADH-ubiquinone oxidoreductase chain 2</fullName>
        <ecNumber evidence="4 18">7.1.1.2</ecNumber>
    </recommendedName>
</protein>
<reference evidence="20" key="1">
    <citation type="journal article" date="2012" name="Curr. Biol.">
        <title>Mitogenomic phylogenetic analysis supports continental-scale vicariance in subterranean thalassoid crustaceans.</title>
        <authorList>
            <person name="Bauza-Ribot M.M."/>
            <person name="Juan C."/>
            <person name="Nardi F."/>
            <person name="Oromi P."/>
            <person name="Pons J."/>
            <person name="Jaume D."/>
        </authorList>
    </citation>
    <scope>NUCLEOTIDE SEQUENCE</scope>
</reference>
<evidence type="ECO:0000256" key="8">
    <source>
        <dbReference type="ARBA" id="ARBA00022692"/>
    </source>
</evidence>
<keyword evidence="9 18" id="KW-0999">Mitochondrion inner membrane</keyword>
<feature type="transmembrane region" description="Helical" evidence="18">
    <location>
        <begin position="117"/>
        <end position="137"/>
    </location>
</feature>
<dbReference type="AlphaFoldDB" id="K7ZVT2"/>
<dbReference type="PRINTS" id="PR01436">
    <property type="entry name" value="NADHDHGNASE2"/>
</dbReference>
<dbReference type="InterPro" id="IPR050175">
    <property type="entry name" value="Complex_I_Subunit_2"/>
</dbReference>
<evidence type="ECO:0000256" key="3">
    <source>
        <dbReference type="ARBA" id="ARBA00007012"/>
    </source>
</evidence>
<evidence type="ECO:0000256" key="15">
    <source>
        <dbReference type="ARBA" id="ARBA00023128"/>
    </source>
</evidence>
<dbReference type="GO" id="GO:0005743">
    <property type="term" value="C:mitochondrial inner membrane"/>
    <property type="evidence" value="ECO:0007669"/>
    <property type="project" value="UniProtKB-SubCell"/>
</dbReference>
<evidence type="ECO:0000256" key="9">
    <source>
        <dbReference type="ARBA" id="ARBA00022792"/>
    </source>
</evidence>
<feature type="transmembrane region" description="Helical" evidence="18">
    <location>
        <begin position="311"/>
        <end position="329"/>
    </location>
</feature>
<gene>
    <name evidence="20" type="primary">nad2</name>
</gene>
<dbReference type="EMBL" id="HE860510">
    <property type="protein sequence ID" value="CCI69459.1"/>
    <property type="molecule type" value="Genomic_DNA"/>
</dbReference>
<evidence type="ECO:0000256" key="18">
    <source>
        <dbReference type="RuleBase" id="RU003403"/>
    </source>
</evidence>
<keyword evidence="16 18" id="KW-0472">Membrane</keyword>
<feature type="domain" description="NADH:quinone oxidoreductase/Mrp antiporter transmembrane" evidence="19">
    <location>
        <begin position="82"/>
        <end position="279"/>
    </location>
</feature>
<evidence type="ECO:0000256" key="5">
    <source>
        <dbReference type="ARBA" id="ARBA00021008"/>
    </source>
</evidence>
<feature type="transmembrane region" description="Helical" evidence="18">
    <location>
        <begin position="264"/>
        <end position="290"/>
    </location>
</feature>
<dbReference type="PANTHER" id="PTHR46552:SF1">
    <property type="entry name" value="NADH-UBIQUINONE OXIDOREDUCTASE CHAIN 2"/>
    <property type="match status" value="1"/>
</dbReference>
<feature type="domain" description="NADH:quinone oxidoreductase/Mrp antiporter transmembrane" evidence="19">
    <location>
        <begin position="26"/>
        <end position="80"/>
    </location>
</feature>
<keyword evidence="10 18" id="KW-1278">Translocase</keyword>
<evidence type="ECO:0000256" key="2">
    <source>
        <dbReference type="ARBA" id="ARBA00004448"/>
    </source>
</evidence>
<keyword evidence="12 18" id="KW-1133">Transmembrane helix</keyword>
<keyword evidence="11 18" id="KW-0249">Electron transport</keyword>
<dbReference type="GO" id="GO:0006120">
    <property type="term" value="P:mitochondrial electron transport, NADH to ubiquinone"/>
    <property type="evidence" value="ECO:0007669"/>
    <property type="project" value="InterPro"/>
</dbReference>
<feature type="transmembrane region" description="Helical" evidence="18">
    <location>
        <begin position="195"/>
        <end position="217"/>
    </location>
</feature>
<comment type="function">
    <text evidence="18">Core subunit of the mitochondrial membrane respiratory chain NADH dehydrogenase (Complex I) which catalyzes electron transfer from NADH through the respiratory chain, using ubiquinone as an electron acceptor. Essential for the catalytic activity and assembly of complex I.</text>
</comment>
<keyword evidence="13 18" id="KW-0520">NAD</keyword>
<evidence type="ECO:0000313" key="20">
    <source>
        <dbReference type="EMBL" id="CCI69459.1"/>
    </source>
</evidence>
<evidence type="ECO:0000256" key="11">
    <source>
        <dbReference type="ARBA" id="ARBA00022982"/>
    </source>
</evidence>
<keyword evidence="15 18" id="KW-0496">Mitochondrion</keyword>
<feature type="transmembrane region" description="Helical" evidence="18">
    <location>
        <begin position="30"/>
        <end position="48"/>
    </location>
</feature>
<evidence type="ECO:0000256" key="10">
    <source>
        <dbReference type="ARBA" id="ARBA00022967"/>
    </source>
</evidence>
<dbReference type="GO" id="GO:0008137">
    <property type="term" value="F:NADH dehydrogenase (ubiquinone) activity"/>
    <property type="evidence" value="ECO:0007669"/>
    <property type="project" value="UniProtKB-EC"/>
</dbReference>
<evidence type="ECO:0000256" key="12">
    <source>
        <dbReference type="ARBA" id="ARBA00022989"/>
    </source>
</evidence>
<evidence type="ECO:0000256" key="4">
    <source>
        <dbReference type="ARBA" id="ARBA00012944"/>
    </source>
</evidence>
<feature type="transmembrane region" description="Helical" evidence="18">
    <location>
        <begin position="7"/>
        <end position="24"/>
    </location>
</feature>
<evidence type="ECO:0000259" key="19">
    <source>
        <dbReference type="Pfam" id="PF00361"/>
    </source>
</evidence>
<comment type="subcellular location">
    <subcellularLocation>
        <location evidence="2 18">Mitochondrion inner membrane</location>
        <topology evidence="2 18">Multi-pass membrane protein</topology>
    </subcellularLocation>
</comment>
<comment type="function">
    <text evidence="1">Core subunit of the mitochondrial membrane respiratory chain NADH dehydrogenase (Complex I) that is believed to belong to the minimal assembly required for catalysis. Complex I functions in the transfer of electrons from NADH to the respiratory chain. The immediate electron acceptor for the enzyme is believed to be ubiquinone.</text>
</comment>
<feature type="transmembrane region" description="Helical" evidence="18">
    <location>
        <begin position="60"/>
        <end position="82"/>
    </location>
</feature>
<dbReference type="InterPro" id="IPR003917">
    <property type="entry name" value="NADH_UbQ_OxRdtase_chain2"/>
</dbReference>
<sequence length="330" mass="39281">MFFHPSVMLFVFFLLFSLIMMISMSSWFMIWFFIEMNLLSFIPLILLKKNKYSVESSLKYFFIQTISSIMILMGMILLFMNIKFYNLLFISSLSIKLGLAPFHQWIVNIVEGFSWPLMWVFLTVQKIGPFVLFSYIYNMEKSVIWVIYFISLLCAFFGCLGGLYMSSLRKIMVFSSISHNSWLILGMMLSTYLWFIYFIFYSIILLSVLYIFMSYYIGSLNQMFLKLNFFTSMVLGVGVLSLGGLPPLSGFVPKFIYMKEFLLFYNYFILLFLLLSVFISLFFYCRLFIYNFIYMSNKNFFLSSKNMTINIIMYINIMGFIFLPWVMFIY</sequence>
<proteinExistence type="inferred from homology"/>
<evidence type="ECO:0000256" key="6">
    <source>
        <dbReference type="ARBA" id="ARBA00022448"/>
    </source>
</evidence>
<dbReference type="InterPro" id="IPR001750">
    <property type="entry name" value="ND/Mrp_TM"/>
</dbReference>
<dbReference type="Pfam" id="PF00361">
    <property type="entry name" value="Proton_antipo_M"/>
    <property type="match status" value="2"/>
</dbReference>
<evidence type="ECO:0000256" key="14">
    <source>
        <dbReference type="ARBA" id="ARBA00023075"/>
    </source>
</evidence>
<name>K7ZVT2_9CRUS</name>
<accession>K7ZVT2</accession>
<feature type="transmembrane region" description="Helical" evidence="18">
    <location>
        <begin position="143"/>
        <end position="164"/>
    </location>
</feature>
<keyword evidence="8 18" id="KW-0812">Transmembrane</keyword>
<evidence type="ECO:0000256" key="17">
    <source>
        <dbReference type="ARBA" id="ARBA00049551"/>
    </source>
</evidence>
<organism evidence="20">
    <name type="scientific">Metacrangonyx panousei</name>
    <dbReference type="NCBI Taxonomy" id="1199244"/>
    <lineage>
        <taxon>Eukaryota</taxon>
        <taxon>Metazoa</taxon>
        <taxon>Ecdysozoa</taxon>
        <taxon>Arthropoda</taxon>
        <taxon>Crustacea</taxon>
        <taxon>Multicrustacea</taxon>
        <taxon>Malacostraca</taxon>
        <taxon>Eumalacostraca</taxon>
        <taxon>Peracarida</taxon>
        <taxon>Amphipoda</taxon>
        <taxon>Senticaudata</taxon>
        <taxon>Hadziida</taxon>
        <taxon>Hadzioidea</taxon>
        <taxon>Metacrangonyctidae</taxon>
        <taxon>Metacrangonyx</taxon>
    </lineage>
</organism>
<evidence type="ECO:0000256" key="13">
    <source>
        <dbReference type="ARBA" id="ARBA00023027"/>
    </source>
</evidence>
<evidence type="ECO:0000256" key="16">
    <source>
        <dbReference type="ARBA" id="ARBA00023136"/>
    </source>
</evidence>
<reference evidence="20" key="2">
    <citation type="submission" date="2012-06" db="EMBL/GenBank/DDBJ databases">
        <authorList>
            <person name="Fan L."/>
        </authorList>
    </citation>
    <scope>NUCLEOTIDE SEQUENCE</scope>
</reference>
<keyword evidence="14 18" id="KW-0830">Ubiquinone</keyword>
<evidence type="ECO:0000256" key="1">
    <source>
        <dbReference type="ARBA" id="ARBA00003257"/>
    </source>
</evidence>
<geneLocation type="mitochondrion" evidence="20"/>
<dbReference type="EC" id="7.1.1.2" evidence="4 18"/>
<comment type="similarity">
    <text evidence="3 18">Belongs to the complex I subunit 2 family.</text>
</comment>
<keyword evidence="6" id="KW-0813">Transport</keyword>
<keyword evidence="7 18" id="KW-0679">Respiratory chain</keyword>